<dbReference type="Proteomes" id="UP001652700">
    <property type="component" value="Unplaced"/>
</dbReference>
<feature type="domain" description="Peptidase M16 C-terminal" evidence="10">
    <location>
        <begin position="748"/>
        <end position="931"/>
    </location>
</feature>
<evidence type="ECO:0000256" key="1">
    <source>
        <dbReference type="ARBA" id="ARBA00007261"/>
    </source>
</evidence>
<dbReference type="Gene3D" id="3.30.830.10">
    <property type="entry name" value="Metalloenzyme, LuxS/M16 peptidase-like"/>
    <property type="match status" value="4"/>
</dbReference>
<feature type="domain" description="Peptidase M16 C-terminal" evidence="10">
    <location>
        <begin position="271"/>
        <end position="454"/>
    </location>
</feature>
<dbReference type="GO" id="GO:0046872">
    <property type="term" value="F:metal ion binding"/>
    <property type="evidence" value="ECO:0007669"/>
    <property type="project" value="UniProtKB-KW"/>
</dbReference>
<keyword evidence="13" id="KW-1185">Reference proteome</keyword>
<sequence>MKLFKYILQNPLIRSVSATHITSTTSILRRTAMATPQFEILPSPIQGESDEKEYRVIKLKNNLVACLISDKAPIPKEEMEMEDSESESDNKLSESESDSEGSDSSSEAGETTSTPDQKMAAAALCIGVGSFSDPKEVPGMAHFLEHMVFMGSEKFPAENDFDSFIKKCGGTDNASTDMETTCYYFECLEKKLHEALDKFAQFFISPLMKKGAMTREREAIESEFQMALPSDPHRKEQLLLQLAKPESPVNAFGWGNLKTLRDDIDDDKLYEGVHAFRKRHYSAHRMTLAIQARLPLDTLQEYVVGCFSNVPNSHLDKDDFSAFKEGVFDTPEFSRIYYIKPLQQVIKLDLNWSLPSLKHMYKSKPMGYVSCLIGDEGKGSLLSYLKSKSWATSMQAGNEDSGSEHNSMYAIFNVSIVLTENGLKQIYSVIEAVFSYINMLRNVGPQRRIFDEQKLIADTTFRFAAELTPVDNVENLCEAMQFYPPEDYLAGSELFYEYDPKAITMVVDSLVPKKVNIMVTTKDLPDGLVFDKTEKWFKAEYTAIDIPKDLITQWETVKPYSELNIPPVNPYLSTNFSILPKSPKHPDYPQKIMDTPKVEMWYRKDEKFKLPMAYYHFYLINPSSVESAKSLALTEMFMNLLAFAIGEEVYPANMANIQHQFTCEEKGIVIKIGGFNEKIPNLIEVIAKYVKNLQNYINECMFQVVKETMLKSYFNKILKPSTLAKDTRLKLLIGHYFAPVDKYCELLDITYSDMQAFINKYIKNFYVKALVQGNVLPEVASDTIKTFVNTLNYDPLPQDQYPALVVAQIPLGEKCLKVESFNKRDTNSITANYYQVGPYSLKDSVMIDIIMFIIEEPLFDILRTKEQLGYHVYCALRDTYGVLGYSITVNSQANKFTTKHLDNRIEEFLKHTETIIEKSSGKEYEEMKQGLIETKEIVDSHLKEEVDRNWSEIINDEYMFDRSKQEIEEIKQVLHEDVKNWWNRHNYFGTKGNFRKISVQVVGHVPDDASKGEPAEPSFTKKVQLKILDLDNEIVEAKSPDYFVSEIDQFRSKLQSYPARLKK</sequence>
<dbReference type="GO" id="GO:0006508">
    <property type="term" value="P:proteolysis"/>
    <property type="evidence" value="ECO:0007669"/>
    <property type="project" value="UniProtKB-KW"/>
</dbReference>
<evidence type="ECO:0000259" key="9">
    <source>
        <dbReference type="Pfam" id="PF00675"/>
    </source>
</evidence>
<comment type="similarity">
    <text evidence="1 7">Belongs to the peptidase M16 family.</text>
</comment>
<dbReference type="Pfam" id="PF16187">
    <property type="entry name" value="Peptidase_M16_M"/>
    <property type="match status" value="1"/>
</dbReference>
<keyword evidence="5" id="KW-0862">Zinc</keyword>
<dbReference type="InterPro" id="IPR011249">
    <property type="entry name" value="Metalloenz_LuxS/M16"/>
</dbReference>
<dbReference type="FunFam" id="3.30.830.10:FF:000005">
    <property type="entry name" value="nardilysin isoform X1"/>
    <property type="match status" value="1"/>
</dbReference>
<keyword evidence="4" id="KW-0378">Hydrolase</keyword>
<evidence type="ECO:0000259" key="10">
    <source>
        <dbReference type="Pfam" id="PF05193"/>
    </source>
</evidence>
<protein>
    <submittedName>
        <fullName evidence="14">Nardilysin</fullName>
    </submittedName>
</protein>
<name>A0A6P7HJ97_DIAVI</name>
<dbReference type="PANTHER" id="PTHR43690">
    <property type="entry name" value="NARDILYSIN"/>
    <property type="match status" value="1"/>
</dbReference>
<evidence type="ECO:0000256" key="7">
    <source>
        <dbReference type="RuleBase" id="RU004447"/>
    </source>
</evidence>
<evidence type="ECO:0000256" key="4">
    <source>
        <dbReference type="ARBA" id="ARBA00022801"/>
    </source>
</evidence>
<dbReference type="PROSITE" id="PS00143">
    <property type="entry name" value="INSULINASE"/>
    <property type="match status" value="1"/>
</dbReference>
<dbReference type="GeneID" id="114349482"/>
<dbReference type="Pfam" id="PF05193">
    <property type="entry name" value="Peptidase_M16_C"/>
    <property type="match status" value="2"/>
</dbReference>
<evidence type="ECO:0000256" key="3">
    <source>
        <dbReference type="ARBA" id="ARBA00022723"/>
    </source>
</evidence>
<evidence type="ECO:0000256" key="6">
    <source>
        <dbReference type="ARBA" id="ARBA00023049"/>
    </source>
</evidence>
<keyword evidence="3" id="KW-0479">Metal-binding</keyword>
<dbReference type="Pfam" id="PF00675">
    <property type="entry name" value="Peptidase_M16"/>
    <property type="match status" value="1"/>
</dbReference>
<reference evidence="12" key="2">
    <citation type="submission" date="2025-05" db="UniProtKB">
        <authorList>
            <consortium name="EnsemblMetazoa"/>
        </authorList>
    </citation>
    <scope>IDENTIFICATION</scope>
</reference>
<dbReference type="GO" id="GO:0004222">
    <property type="term" value="F:metalloendopeptidase activity"/>
    <property type="evidence" value="ECO:0007669"/>
    <property type="project" value="InterPro"/>
</dbReference>
<dbReference type="InterPro" id="IPR050626">
    <property type="entry name" value="Peptidase_M16"/>
</dbReference>
<gene>
    <name evidence="14" type="primary">LOC114349482</name>
</gene>
<feature type="domain" description="Peptidase M16 middle/third" evidence="11">
    <location>
        <begin position="461"/>
        <end position="744"/>
    </location>
</feature>
<dbReference type="RefSeq" id="XP_028155665.1">
    <property type="nucleotide sequence ID" value="XM_028299864.1"/>
</dbReference>
<keyword evidence="6" id="KW-0482">Metalloprotease</keyword>
<dbReference type="EnsemblMetazoa" id="XM_028299864.2">
    <property type="protein sequence ID" value="XP_028155665.1"/>
    <property type="gene ID" value="LOC114349482"/>
</dbReference>
<dbReference type="AlphaFoldDB" id="A0A6P7HJ97"/>
<evidence type="ECO:0000313" key="14">
    <source>
        <dbReference type="RefSeq" id="XP_028155665.1"/>
    </source>
</evidence>
<evidence type="ECO:0000256" key="5">
    <source>
        <dbReference type="ARBA" id="ARBA00022833"/>
    </source>
</evidence>
<dbReference type="InParanoid" id="A0A6P7HJ97"/>
<evidence type="ECO:0000259" key="11">
    <source>
        <dbReference type="Pfam" id="PF16187"/>
    </source>
</evidence>
<feature type="domain" description="Peptidase M16 N-terminal" evidence="9">
    <location>
        <begin position="112"/>
        <end position="244"/>
    </location>
</feature>
<feature type="compositionally biased region" description="Low complexity" evidence="8">
    <location>
        <begin position="102"/>
        <end position="113"/>
    </location>
</feature>
<reference evidence="14" key="1">
    <citation type="submission" date="2025-04" db="UniProtKB">
        <authorList>
            <consortium name="RefSeq"/>
        </authorList>
    </citation>
    <scope>IDENTIFICATION</scope>
    <source>
        <tissue evidence="14">Whole insect</tissue>
    </source>
</reference>
<dbReference type="PANTHER" id="PTHR43690:SF18">
    <property type="entry name" value="INSULIN-DEGRADING ENZYME-RELATED"/>
    <property type="match status" value="1"/>
</dbReference>
<dbReference type="InterPro" id="IPR007863">
    <property type="entry name" value="Peptidase_M16_C"/>
</dbReference>
<evidence type="ECO:0000256" key="8">
    <source>
        <dbReference type="SAM" id="MobiDB-lite"/>
    </source>
</evidence>
<evidence type="ECO:0000313" key="12">
    <source>
        <dbReference type="EnsemblMetazoa" id="XP_028155665.1"/>
    </source>
</evidence>
<dbReference type="InterPro" id="IPR001431">
    <property type="entry name" value="Pept_M16_Zn_BS"/>
</dbReference>
<dbReference type="InterPro" id="IPR011765">
    <property type="entry name" value="Pept_M16_N"/>
</dbReference>
<proteinExistence type="inferred from homology"/>
<dbReference type="InterPro" id="IPR032632">
    <property type="entry name" value="Peptidase_M16_M"/>
</dbReference>
<organism evidence="14">
    <name type="scientific">Diabrotica virgifera virgifera</name>
    <name type="common">western corn rootworm</name>
    <dbReference type="NCBI Taxonomy" id="50390"/>
    <lineage>
        <taxon>Eukaryota</taxon>
        <taxon>Metazoa</taxon>
        <taxon>Ecdysozoa</taxon>
        <taxon>Arthropoda</taxon>
        <taxon>Hexapoda</taxon>
        <taxon>Insecta</taxon>
        <taxon>Pterygota</taxon>
        <taxon>Neoptera</taxon>
        <taxon>Endopterygota</taxon>
        <taxon>Coleoptera</taxon>
        <taxon>Polyphaga</taxon>
        <taxon>Cucujiformia</taxon>
        <taxon>Chrysomeloidea</taxon>
        <taxon>Chrysomelidae</taxon>
        <taxon>Galerucinae</taxon>
        <taxon>Diabroticina</taxon>
        <taxon>Diabroticites</taxon>
        <taxon>Diabrotica</taxon>
    </lineage>
</organism>
<accession>A0A6P7HJ97</accession>
<keyword evidence="2" id="KW-0645">Protease</keyword>
<dbReference type="FunCoup" id="A0A6P7HJ97">
    <property type="interactions" value="1093"/>
</dbReference>
<evidence type="ECO:0000256" key="2">
    <source>
        <dbReference type="ARBA" id="ARBA00022670"/>
    </source>
</evidence>
<evidence type="ECO:0000313" key="13">
    <source>
        <dbReference type="Proteomes" id="UP001652700"/>
    </source>
</evidence>
<dbReference type="SUPFAM" id="SSF63411">
    <property type="entry name" value="LuxS/MPP-like metallohydrolase"/>
    <property type="match status" value="4"/>
</dbReference>
<feature type="region of interest" description="Disordered" evidence="8">
    <location>
        <begin position="74"/>
        <end position="116"/>
    </location>
</feature>
<dbReference type="OrthoDB" id="952271at2759"/>
<dbReference type="KEGG" id="dvv:114349482"/>